<evidence type="ECO:0000256" key="1">
    <source>
        <dbReference type="ARBA" id="ARBA00013258"/>
    </source>
</evidence>
<proteinExistence type="predicted"/>
<dbReference type="InterPro" id="IPR013785">
    <property type="entry name" value="Aldolase_TIM"/>
</dbReference>
<feature type="region of interest" description="Disordered" evidence="5">
    <location>
        <begin position="294"/>
        <end position="318"/>
    </location>
</feature>
<dbReference type="NCBIfam" id="TIGR02814">
    <property type="entry name" value="pfaD_fam"/>
    <property type="match status" value="1"/>
</dbReference>
<evidence type="ECO:0000313" key="8">
    <source>
        <dbReference type="EMBL" id="SCE73369.1"/>
    </source>
</evidence>
<dbReference type="SUPFAM" id="SSF52151">
    <property type="entry name" value="FabD/lysophospholipase-like"/>
    <property type="match status" value="1"/>
</dbReference>
<dbReference type="Pfam" id="PF00698">
    <property type="entry name" value="Acyl_transf_1"/>
    <property type="match status" value="1"/>
</dbReference>
<sequence>MDAWLFPGQGSQARGMGADVLARYPDLVRRADELLGYSVRELCERDPDRRLRDTRYAQPALFVVHALTYLARVDDGGAPDVVAGHSLGEYGALFAAGCFDFDTGLRLVHERGRLMGEVTGGGMMAIIGLPMEQLAAELAEDALRVLDVANHNEPAQVVISGPQPALRVAADRLAGRAGVRCVPLNVSAPFHSRYMADAAARFARVLTGVTFREPRLPVISNVTARPYPPGAVADLLGRQIRSAVRWWDTVRWLREHGVTGVAELGPGTVLSRIWRTAETVPAAAPAAGLPARVATAPAPSAPAPSASPAPASPAAVAGPPAVPRPVRAELLGSAAFRRAYGVRYAYLSGSMYQGIGSVDLVLRMGRAGLLGFFGAGGLTLDEIDDALGVLGRELGRGGPYGANLLHAVDDPDHEAAVAALYVRHGVRFVEAAGYTGITAPLVHARFAGAHRDAHGRPVAVRNVLAKVSRPEVAEKFLRPPEESLLRRLVDDGRLTTAEADVARELPVSADVCVESDSGGHTDAGVALTLLPTMSRLRDRVVAEYRYPERPRIGAAGGLGAPEAVAAAFTLGAEFVVTGSVNQCSPQAGTSPAVKDILATLDVQDTTYAPAGDMFELGARVQVVRKGTLFPARANRLYQLYRQHESLGDIDARTRRTIEDTYFRRSFDEVWDETRRYLQRRHPEQIPRANRQEKHRMALVFRWYFVHSSRMALRGVLDERVNFQIHTGPAIGAFNRFVDGTDLADWRDRHVDVIAERLMEGAAALLGTRYHQFTEGATG</sequence>
<dbReference type="InterPro" id="IPR016035">
    <property type="entry name" value="Acyl_Trfase/lysoPLipase"/>
</dbReference>
<gene>
    <name evidence="7" type="primary">fabD</name>
    <name evidence="8" type="ORF">GA0070562_2105</name>
    <name evidence="7" type="ORF">J5U46_02750</name>
</gene>
<keyword evidence="2 7" id="KW-0808">Transferase</keyword>
<dbReference type="Proteomes" id="UP000669887">
    <property type="component" value="Unassembled WGS sequence"/>
</dbReference>
<dbReference type="RefSeq" id="WP_091416418.1">
    <property type="nucleotide sequence ID" value="NZ_FMCQ01000002.1"/>
</dbReference>
<evidence type="ECO:0000313" key="10">
    <source>
        <dbReference type="Proteomes" id="UP000669887"/>
    </source>
</evidence>
<evidence type="ECO:0000313" key="9">
    <source>
        <dbReference type="Proteomes" id="UP000199405"/>
    </source>
</evidence>
<dbReference type="SUPFAM" id="SSF51412">
    <property type="entry name" value="Inosine monophosphate dehydrogenase (IMPDH)"/>
    <property type="match status" value="1"/>
</dbReference>
<dbReference type="GO" id="GO:0006633">
    <property type="term" value="P:fatty acid biosynthetic process"/>
    <property type="evidence" value="ECO:0007669"/>
    <property type="project" value="TreeGrafter"/>
</dbReference>
<dbReference type="GO" id="GO:0005829">
    <property type="term" value="C:cytosol"/>
    <property type="evidence" value="ECO:0007669"/>
    <property type="project" value="TreeGrafter"/>
</dbReference>
<evidence type="ECO:0000256" key="3">
    <source>
        <dbReference type="ARBA" id="ARBA00023315"/>
    </source>
</evidence>
<dbReference type="InterPro" id="IPR014043">
    <property type="entry name" value="Acyl_transferase_dom"/>
</dbReference>
<dbReference type="Pfam" id="PF21607">
    <property type="entry name" value="FabD_helical_ins"/>
    <property type="match status" value="1"/>
</dbReference>
<dbReference type="PANTHER" id="PTHR42681:SF1">
    <property type="entry name" value="MALONYL-COA-ACYL CARRIER PROTEIN TRANSACYLASE, MITOCHONDRIAL"/>
    <property type="match status" value="1"/>
</dbReference>
<keyword evidence="3 7" id="KW-0012">Acyltransferase</keyword>
<accession>A0AAW4JCP2</accession>
<dbReference type="InterPro" id="IPR001227">
    <property type="entry name" value="Ac_transferase_dom_sf"/>
</dbReference>
<dbReference type="EMBL" id="FMCQ01000002">
    <property type="protein sequence ID" value="SCE73369.1"/>
    <property type="molecule type" value="Genomic_DNA"/>
</dbReference>
<dbReference type="AlphaFoldDB" id="A0AAW4JCP2"/>
<dbReference type="EC" id="2.3.1.39" evidence="1"/>
<dbReference type="Gene3D" id="3.40.366.10">
    <property type="entry name" value="Malonyl-Coenzyme A Acyl Carrier Protein, domain 2"/>
    <property type="match status" value="1"/>
</dbReference>
<evidence type="ECO:0000256" key="2">
    <source>
        <dbReference type="ARBA" id="ARBA00022679"/>
    </source>
</evidence>
<dbReference type="InterPro" id="IPR016036">
    <property type="entry name" value="Malonyl_transacylase_ACP-bd"/>
</dbReference>
<reference evidence="8 9" key="1">
    <citation type="submission" date="2016-06" db="EMBL/GenBank/DDBJ databases">
        <authorList>
            <person name="Varghese N."/>
            <person name="Submissions Spin"/>
        </authorList>
    </citation>
    <scope>NUCLEOTIDE SEQUENCE [LARGE SCALE GENOMIC DNA]</scope>
    <source>
        <strain evidence="8 9">DSM 45142</strain>
    </source>
</reference>
<keyword evidence="9" id="KW-1185">Reference proteome</keyword>
<evidence type="ECO:0000256" key="5">
    <source>
        <dbReference type="SAM" id="MobiDB-lite"/>
    </source>
</evidence>
<feature type="domain" description="Malonyl-CoA:ACP transacylase (MAT)" evidence="6">
    <location>
        <begin position="5"/>
        <end position="329"/>
    </location>
</feature>
<evidence type="ECO:0000256" key="4">
    <source>
        <dbReference type="ARBA" id="ARBA00048462"/>
    </source>
</evidence>
<dbReference type="InterPro" id="IPR004410">
    <property type="entry name" value="Malonyl_CoA-ACP_transAc_FabD"/>
</dbReference>
<dbReference type="SMART" id="SM00827">
    <property type="entry name" value="PKS_AT"/>
    <property type="match status" value="1"/>
</dbReference>
<comment type="caution">
    <text evidence="7">The sequence shown here is derived from an EMBL/GenBank/DDBJ whole genome shotgun (WGS) entry which is preliminary data.</text>
</comment>
<feature type="compositionally biased region" description="Pro residues" evidence="5">
    <location>
        <begin position="299"/>
        <end position="311"/>
    </location>
</feature>
<dbReference type="NCBIfam" id="TIGR00128">
    <property type="entry name" value="fabD"/>
    <property type="match status" value="1"/>
</dbReference>
<dbReference type="InterPro" id="IPR050858">
    <property type="entry name" value="Mal-CoA-ACP_Trans/PKS_FabD"/>
</dbReference>
<dbReference type="Proteomes" id="UP000199405">
    <property type="component" value="Unassembled WGS sequence"/>
</dbReference>
<dbReference type="PANTHER" id="PTHR42681">
    <property type="entry name" value="MALONYL-COA-ACYL CARRIER PROTEIN TRANSACYLASE, MITOCHONDRIAL"/>
    <property type="match status" value="1"/>
</dbReference>
<name>A0AAW4JCP2_9ACTN</name>
<dbReference type="InterPro" id="IPR049489">
    <property type="entry name" value="FabD-like_helical_ins"/>
</dbReference>
<dbReference type="GeneID" id="93468894"/>
<dbReference type="SUPFAM" id="SSF55048">
    <property type="entry name" value="Probable ACP-binding domain of malonyl-CoA ACP transacylase"/>
    <property type="match status" value="1"/>
</dbReference>
<reference evidence="7" key="2">
    <citation type="submission" date="2021-03" db="EMBL/GenBank/DDBJ databases">
        <title>X isolated from Micromonospora tulbaghiae.</title>
        <authorList>
            <person name="Stennett H.L."/>
        </authorList>
    </citation>
    <scope>NUCLEOTIDE SEQUENCE</scope>
    <source>
        <strain evidence="7">28M1-20</strain>
    </source>
</reference>
<comment type="catalytic activity">
    <reaction evidence="4">
        <text>holo-[ACP] + malonyl-CoA = malonyl-[ACP] + CoA</text>
        <dbReference type="Rhea" id="RHEA:41792"/>
        <dbReference type="Rhea" id="RHEA-COMP:9623"/>
        <dbReference type="Rhea" id="RHEA-COMP:9685"/>
        <dbReference type="ChEBI" id="CHEBI:57287"/>
        <dbReference type="ChEBI" id="CHEBI:57384"/>
        <dbReference type="ChEBI" id="CHEBI:64479"/>
        <dbReference type="ChEBI" id="CHEBI:78449"/>
        <dbReference type="EC" id="2.3.1.39"/>
    </reaction>
</comment>
<dbReference type="GO" id="GO:0004314">
    <property type="term" value="F:[acyl-carrier-protein] S-malonyltransferase activity"/>
    <property type="evidence" value="ECO:0007669"/>
    <property type="project" value="UniProtKB-EC"/>
</dbReference>
<protein>
    <recommendedName>
        <fullName evidence="1">[acyl-carrier-protein] S-malonyltransferase</fullName>
        <ecNumber evidence="1">2.3.1.39</ecNumber>
    </recommendedName>
</protein>
<dbReference type="EMBL" id="JAGFVQ010000003">
    <property type="protein sequence ID" value="MBO4139075.1"/>
    <property type="molecule type" value="Genomic_DNA"/>
</dbReference>
<dbReference type="InterPro" id="IPR014179">
    <property type="entry name" value="PfaD-like_TIM-barrel"/>
</dbReference>
<evidence type="ECO:0000313" key="7">
    <source>
        <dbReference type="EMBL" id="MBO4139075.1"/>
    </source>
</evidence>
<evidence type="ECO:0000259" key="6">
    <source>
        <dbReference type="SMART" id="SM00827"/>
    </source>
</evidence>
<dbReference type="Gene3D" id="3.30.70.250">
    <property type="entry name" value="Malonyl-CoA ACP transacylase, ACP-binding"/>
    <property type="match status" value="1"/>
</dbReference>
<organism evidence="7 10">
    <name type="scientific">Micromonospora tulbaghiae</name>
    <dbReference type="NCBI Taxonomy" id="479978"/>
    <lineage>
        <taxon>Bacteria</taxon>
        <taxon>Bacillati</taxon>
        <taxon>Actinomycetota</taxon>
        <taxon>Actinomycetes</taxon>
        <taxon>Micromonosporales</taxon>
        <taxon>Micromonosporaceae</taxon>
        <taxon>Micromonospora</taxon>
    </lineage>
</organism>
<dbReference type="Gene3D" id="3.20.20.70">
    <property type="entry name" value="Aldolase class I"/>
    <property type="match status" value="1"/>
</dbReference>